<sequence>MVRKRQDEIPDIPYRPPAGTPEGVEVMSLRELRRRAPEGEFDAPQRPRFHSLYVIDRGSTTHTVDFTAYPLSAGGVLWVRPGQVQQVGDLGAVEGTVVLFQPGFLPPRTARTAGLDDRFAGTWWQPAGEDRRAVLAAVRHLAYAFRTGHGLPPEVHTETLRHLLAVLVLRLAHQTPPAGRGAEPPPAFLRFRDAVERDFARTHRVADYAEALGYSVRTLSRATVRAAGVGAKEFLDRRVVLEAKRLLAHSELPIARVADRTGFTDAANFSKFFQHRTGRTPGEFRAELRGRSGPPAGRP</sequence>
<dbReference type="InterPro" id="IPR037923">
    <property type="entry name" value="HTH-like"/>
</dbReference>
<keyword evidence="3" id="KW-0804">Transcription</keyword>
<comment type="caution">
    <text evidence="6">The sequence shown here is derived from an EMBL/GenBank/DDBJ whole genome shotgun (WGS) entry which is preliminary data.</text>
</comment>
<proteinExistence type="predicted"/>
<dbReference type="InterPro" id="IPR009057">
    <property type="entry name" value="Homeodomain-like_sf"/>
</dbReference>
<dbReference type="RefSeq" id="WP_197987397.1">
    <property type="nucleotide sequence ID" value="NZ_JACYXC010000001.1"/>
</dbReference>
<keyword evidence="7" id="KW-1185">Reference proteome</keyword>
<name>A0ABS0NEI6_9ACTN</name>
<dbReference type="Pfam" id="PF02311">
    <property type="entry name" value="AraC_binding"/>
    <property type="match status" value="1"/>
</dbReference>
<dbReference type="Pfam" id="PF12833">
    <property type="entry name" value="HTH_18"/>
    <property type="match status" value="1"/>
</dbReference>
<evidence type="ECO:0000259" key="5">
    <source>
        <dbReference type="PROSITE" id="PS01124"/>
    </source>
</evidence>
<dbReference type="EMBL" id="JACYXC010000001">
    <property type="protein sequence ID" value="MBH5333599.1"/>
    <property type="molecule type" value="Genomic_DNA"/>
</dbReference>
<dbReference type="InterPro" id="IPR018060">
    <property type="entry name" value="HTH_AraC"/>
</dbReference>
<dbReference type="PANTHER" id="PTHR46796">
    <property type="entry name" value="HTH-TYPE TRANSCRIPTIONAL ACTIVATOR RHAS-RELATED"/>
    <property type="match status" value="1"/>
</dbReference>
<dbReference type="SMART" id="SM00342">
    <property type="entry name" value="HTH_ARAC"/>
    <property type="match status" value="1"/>
</dbReference>
<dbReference type="PANTHER" id="PTHR46796:SF6">
    <property type="entry name" value="ARAC SUBFAMILY"/>
    <property type="match status" value="1"/>
</dbReference>
<accession>A0ABS0NEI6</accession>
<organism evidence="6 7">
    <name type="scientific">Streptomyces pactum</name>
    <dbReference type="NCBI Taxonomy" id="68249"/>
    <lineage>
        <taxon>Bacteria</taxon>
        <taxon>Bacillati</taxon>
        <taxon>Actinomycetota</taxon>
        <taxon>Actinomycetes</taxon>
        <taxon>Kitasatosporales</taxon>
        <taxon>Streptomycetaceae</taxon>
        <taxon>Streptomyces</taxon>
    </lineage>
</organism>
<evidence type="ECO:0000313" key="6">
    <source>
        <dbReference type="EMBL" id="MBH5333599.1"/>
    </source>
</evidence>
<evidence type="ECO:0000313" key="7">
    <source>
        <dbReference type="Proteomes" id="UP000807371"/>
    </source>
</evidence>
<reference evidence="6 7" key="1">
    <citation type="submission" date="2020-09" db="EMBL/GenBank/DDBJ databases">
        <title>Biosynthesis of the nuclear factor of activated T cells inhibitor NFAT-133 and its congeners in Streptomyces pactum.</title>
        <authorList>
            <person name="Zhou W."/>
            <person name="Posri P."/>
            <person name="Abugrain M.E."/>
            <person name="Weisberg A.J."/>
            <person name="Chang J.H."/>
            <person name="Mahmud T."/>
        </authorList>
    </citation>
    <scope>NUCLEOTIDE SEQUENCE [LARGE SCALE GENOMIC DNA]</scope>
    <source>
        <strain evidence="6 7">ATCC 27456</strain>
    </source>
</reference>
<dbReference type="SUPFAM" id="SSF46689">
    <property type="entry name" value="Homeodomain-like"/>
    <property type="match status" value="1"/>
</dbReference>
<gene>
    <name evidence="6" type="ORF">IHE55_01765</name>
</gene>
<dbReference type="Gene3D" id="1.10.10.60">
    <property type="entry name" value="Homeodomain-like"/>
    <property type="match status" value="1"/>
</dbReference>
<evidence type="ECO:0000256" key="2">
    <source>
        <dbReference type="ARBA" id="ARBA00023125"/>
    </source>
</evidence>
<dbReference type="Proteomes" id="UP000807371">
    <property type="component" value="Unassembled WGS sequence"/>
</dbReference>
<dbReference type="InterPro" id="IPR050204">
    <property type="entry name" value="AraC_XylS_family_regulators"/>
</dbReference>
<protein>
    <submittedName>
        <fullName evidence="6">Helix-turn-helix domain-containing protein</fullName>
    </submittedName>
</protein>
<dbReference type="InterPro" id="IPR003313">
    <property type="entry name" value="AraC-bd"/>
</dbReference>
<keyword evidence="2" id="KW-0238">DNA-binding</keyword>
<evidence type="ECO:0000256" key="1">
    <source>
        <dbReference type="ARBA" id="ARBA00023015"/>
    </source>
</evidence>
<dbReference type="SUPFAM" id="SSF51215">
    <property type="entry name" value="Regulatory protein AraC"/>
    <property type="match status" value="1"/>
</dbReference>
<dbReference type="PROSITE" id="PS01124">
    <property type="entry name" value="HTH_ARAC_FAMILY_2"/>
    <property type="match status" value="1"/>
</dbReference>
<feature type="domain" description="HTH araC/xylS-type" evidence="5">
    <location>
        <begin position="189"/>
        <end position="287"/>
    </location>
</feature>
<evidence type="ECO:0000256" key="3">
    <source>
        <dbReference type="ARBA" id="ARBA00023163"/>
    </source>
</evidence>
<keyword evidence="1" id="KW-0805">Transcription regulation</keyword>
<feature type="region of interest" description="Disordered" evidence="4">
    <location>
        <begin position="1"/>
        <end position="22"/>
    </location>
</feature>
<evidence type="ECO:0000256" key="4">
    <source>
        <dbReference type="SAM" id="MobiDB-lite"/>
    </source>
</evidence>